<keyword evidence="3" id="KW-1185">Reference proteome</keyword>
<sequence>MNNRKKFLFSALFISSIAIVSSVASFYYFTLKKNDNITYIAFNDDNTKQEEHHDENANNNIVKEEKKEINEKSDVSNMSILDFDEELENAPFLKIKVINNNLRFQYLTKEHFYLENQNKNLNYFIESFKLSEDKENIIFDVIIEKNKKIKRYQINDFNSFLTEKKYYNDLLQLTSNNTILNVEEDYKNLILSKYKKEHFNIQKPNEEVNYSIKDFSVVEDQETGIRSANILLNLSINEFNLEIQKNINWDFIRDVDVVSEIVLNKNEYQSLLEDMMDLEKIPSELELDKESFVLYIKENDAYIYYNRVEILNDFTGQIIIEFTVQKNSVMDFFSLEFNKFNKIIKQEEYNTNTKRIQMWNIDAINQDSRWAKEYVFDDIGYGGKIGRNYWYRNRNNSIDIYFEINKKDNIPIYIYDLELTFMNYSGYYKDDNYYKIEYKENTSGEWQDLDINTKKVEHETLKAIPHAKNTISIKRKVTSIRIVFEKGKQPNYYVHISRIMPYIKER</sequence>
<evidence type="ECO:0000313" key="2">
    <source>
        <dbReference type="EMBL" id="UWD34000.1"/>
    </source>
</evidence>
<keyword evidence="1" id="KW-0472">Membrane</keyword>
<organism evidence="2 3">
    <name type="scientific">Mesomycoplasma molare</name>
    <dbReference type="NCBI Taxonomy" id="171288"/>
    <lineage>
        <taxon>Bacteria</taxon>
        <taxon>Bacillati</taxon>
        <taxon>Mycoplasmatota</taxon>
        <taxon>Mycoplasmoidales</taxon>
        <taxon>Metamycoplasmataceae</taxon>
        <taxon>Mesomycoplasma</taxon>
    </lineage>
</organism>
<accession>A0ABY5TUS0</accession>
<name>A0ABY5TUS0_9BACT</name>
<gene>
    <name evidence="2" type="ORF">NX772_02730</name>
</gene>
<evidence type="ECO:0008006" key="4">
    <source>
        <dbReference type="Google" id="ProtNLM"/>
    </source>
</evidence>
<keyword evidence="1" id="KW-0812">Transmembrane</keyword>
<proteinExistence type="predicted"/>
<feature type="transmembrane region" description="Helical" evidence="1">
    <location>
        <begin position="7"/>
        <end position="29"/>
    </location>
</feature>
<evidence type="ECO:0000313" key="3">
    <source>
        <dbReference type="Proteomes" id="UP001058364"/>
    </source>
</evidence>
<reference evidence="2" key="1">
    <citation type="submission" date="2022-08" db="EMBL/GenBank/DDBJ databases">
        <title>Complete genome sequence of Mycoplasma molare type strain H 542.</title>
        <authorList>
            <person name="Spergser J."/>
        </authorList>
    </citation>
    <scope>NUCLEOTIDE SEQUENCE</scope>
    <source>
        <strain evidence="2">H 542</strain>
    </source>
</reference>
<keyword evidence="1" id="KW-1133">Transmembrane helix</keyword>
<protein>
    <recommendedName>
        <fullName evidence="4">F5/8 type C domain-containing protein</fullName>
    </recommendedName>
</protein>
<dbReference type="Proteomes" id="UP001058364">
    <property type="component" value="Chromosome"/>
</dbReference>
<evidence type="ECO:0000256" key="1">
    <source>
        <dbReference type="SAM" id="Phobius"/>
    </source>
</evidence>
<dbReference type="EMBL" id="CP103423">
    <property type="protein sequence ID" value="UWD34000.1"/>
    <property type="molecule type" value="Genomic_DNA"/>
</dbReference>
<dbReference type="RefSeq" id="WP_027123521.1">
    <property type="nucleotide sequence ID" value="NZ_CP103423.1"/>
</dbReference>